<proteinExistence type="predicted"/>
<evidence type="ECO:0000313" key="2">
    <source>
        <dbReference type="EMBL" id="CAA9559048.1"/>
    </source>
</evidence>
<evidence type="ECO:0008006" key="3">
    <source>
        <dbReference type="Google" id="ProtNLM"/>
    </source>
</evidence>
<protein>
    <recommendedName>
        <fullName evidence="3">Lipoprotein</fullName>
    </recommendedName>
</protein>
<dbReference type="PROSITE" id="PS51257">
    <property type="entry name" value="PROKAR_LIPOPROTEIN"/>
    <property type="match status" value="1"/>
</dbReference>
<sequence>MRRSGLLLLVCGAALLAGCAKEPVAAEDEQISPPAPNPYLRSLDIALGEWQQLAAENGDSYRYVVNAGSVLGGPGYNTTLTVQEGEVVQRDLEITEIDDAGNVTVVESWSETGAAVGSHAEGAEPITIDGRFETCKQEVDKPDINAYDVDLS</sequence>
<name>A0A6J4URS7_9DEIN</name>
<organism evidence="2">
    <name type="scientific">uncultured Truepera sp</name>
    <dbReference type="NCBI Taxonomy" id="543023"/>
    <lineage>
        <taxon>Bacteria</taxon>
        <taxon>Thermotogati</taxon>
        <taxon>Deinococcota</taxon>
        <taxon>Deinococci</taxon>
        <taxon>Trueperales</taxon>
        <taxon>Trueperaceae</taxon>
        <taxon>Truepera</taxon>
        <taxon>environmental samples</taxon>
    </lineage>
</organism>
<evidence type="ECO:0000256" key="1">
    <source>
        <dbReference type="SAM" id="SignalP"/>
    </source>
</evidence>
<feature type="signal peptide" evidence="1">
    <location>
        <begin position="1"/>
        <end position="26"/>
    </location>
</feature>
<reference evidence="2" key="1">
    <citation type="submission" date="2020-02" db="EMBL/GenBank/DDBJ databases">
        <authorList>
            <person name="Meier V. D."/>
        </authorList>
    </citation>
    <scope>NUCLEOTIDE SEQUENCE</scope>
    <source>
        <strain evidence="2">AVDCRST_MAG86</strain>
    </source>
</reference>
<feature type="chain" id="PRO_5026789585" description="Lipoprotein" evidence="1">
    <location>
        <begin position="27"/>
        <end position="152"/>
    </location>
</feature>
<dbReference type="AlphaFoldDB" id="A0A6J4URS7"/>
<accession>A0A6J4URS7</accession>
<keyword evidence="1" id="KW-0732">Signal</keyword>
<dbReference type="EMBL" id="CADCWP010000031">
    <property type="protein sequence ID" value="CAA9559048.1"/>
    <property type="molecule type" value="Genomic_DNA"/>
</dbReference>
<gene>
    <name evidence="2" type="ORF">AVDCRST_MAG86-453</name>
</gene>